<evidence type="ECO:0008006" key="3">
    <source>
        <dbReference type="Google" id="ProtNLM"/>
    </source>
</evidence>
<evidence type="ECO:0000256" key="1">
    <source>
        <dbReference type="SAM" id="Coils"/>
    </source>
</evidence>
<name>A0A8S5RSY9_9CAUD</name>
<evidence type="ECO:0000313" key="2">
    <source>
        <dbReference type="EMBL" id="DAE92599.1"/>
    </source>
</evidence>
<reference evidence="2" key="1">
    <citation type="journal article" date="2021" name="Proc. Natl. Acad. Sci. U.S.A.">
        <title>A Catalog of Tens of Thousands of Viruses from Human Metagenomes Reveals Hidden Associations with Chronic Diseases.</title>
        <authorList>
            <person name="Tisza M.J."/>
            <person name="Buck C.B."/>
        </authorList>
    </citation>
    <scope>NUCLEOTIDE SEQUENCE</scope>
    <source>
        <strain evidence="2">CtZ6R2</strain>
    </source>
</reference>
<feature type="coiled-coil region" evidence="1">
    <location>
        <begin position="23"/>
        <end position="92"/>
    </location>
</feature>
<accession>A0A8S5RSY9</accession>
<protein>
    <recommendedName>
        <fullName evidence="3">Lysis regulatory protein</fullName>
    </recommendedName>
</protein>
<organism evidence="2">
    <name type="scientific">CrAss-like virus sp. ctZ6R2</name>
    <dbReference type="NCBI Taxonomy" id="2827629"/>
    <lineage>
        <taxon>Viruses</taxon>
        <taxon>Duplodnaviria</taxon>
        <taxon>Heunggongvirae</taxon>
        <taxon>Uroviricota</taxon>
        <taxon>Caudoviricetes</taxon>
        <taxon>Crassvirales</taxon>
    </lineage>
</organism>
<dbReference type="EMBL" id="BK057804">
    <property type="protein sequence ID" value="DAE92599.1"/>
    <property type="molecule type" value="Genomic_DNA"/>
</dbReference>
<sequence>MKKYIIILILILVGAVAYLSYQNKQLTTKYETSIENIKAYNAQLSGLKDNNRVFKLTIDQLNYSNDSIINRMKEVQKELGIKDKRLQQLQYEASHAQRTDTITLKDTLFRDPQLRLDTIVGDKWFKTNLHLEFPSTIALKPEIELERYAFINGKRETVNPPKKFFLFRWFQKKHTVVEVNVREMNPYVKNKTQRFIQIIE</sequence>
<proteinExistence type="predicted"/>
<keyword evidence="1" id="KW-0175">Coiled coil</keyword>